<organism evidence="2 3">
    <name type="scientific">Rhizopus oryzae</name>
    <name type="common">Mucormycosis agent</name>
    <name type="synonym">Rhizopus arrhizus var. delemar</name>
    <dbReference type="NCBI Taxonomy" id="64495"/>
    <lineage>
        <taxon>Eukaryota</taxon>
        <taxon>Fungi</taxon>
        <taxon>Fungi incertae sedis</taxon>
        <taxon>Mucoromycota</taxon>
        <taxon>Mucoromycotina</taxon>
        <taxon>Mucoromycetes</taxon>
        <taxon>Mucorales</taxon>
        <taxon>Mucorineae</taxon>
        <taxon>Rhizopodaceae</taxon>
        <taxon>Rhizopus</taxon>
    </lineage>
</organism>
<feature type="signal peptide" evidence="1">
    <location>
        <begin position="1"/>
        <end position="21"/>
    </location>
</feature>
<gene>
    <name evidence="2" type="ORF">G6F64_006191</name>
</gene>
<proteinExistence type="predicted"/>
<dbReference type="OrthoDB" id="2266258at2759"/>
<evidence type="ECO:0000256" key="1">
    <source>
        <dbReference type="SAM" id="SignalP"/>
    </source>
</evidence>
<feature type="chain" id="PRO_5040139607" evidence="1">
    <location>
        <begin position="22"/>
        <end position="78"/>
    </location>
</feature>
<evidence type="ECO:0000313" key="3">
    <source>
        <dbReference type="Proteomes" id="UP000716291"/>
    </source>
</evidence>
<dbReference type="Proteomes" id="UP000716291">
    <property type="component" value="Unassembled WGS sequence"/>
</dbReference>
<evidence type="ECO:0000313" key="2">
    <source>
        <dbReference type="EMBL" id="KAG1308236.1"/>
    </source>
</evidence>
<keyword evidence="1" id="KW-0732">Signal</keyword>
<keyword evidence="3" id="KW-1185">Reference proteome</keyword>
<reference evidence="2" key="1">
    <citation type="journal article" date="2020" name="Microb. Genom.">
        <title>Genetic diversity of clinical and environmental Mucorales isolates obtained from an investigation of mucormycosis cases among solid organ transplant recipients.</title>
        <authorList>
            <person name="Nguyen M.H."/>
            <person name="Kaul D."/>
            <person name="Muto C."/>
            <person name="Cheng S.J."/>
            <person name="Richter R.A."/>
            <person name="Bruno V.M."/>
            <person name="Liu G."/>
            <person name="Beyhan S."/>
            <person name="Sundermann A.J."/>
            <person name="Mounaud S."/>
            <person name="Pasculle A.W."/>
            <person name="Nierman W.C."/>
            <person name="Driscoll E."/>
            <person name="Cumbie R."/>
            <person name="Clancy C.J."/>
            <person name="Dupont C.L."/>
        </authorList>
    </citation>
    <scope>NUCLEOTIDE SEQUENCE</scope>
    <source>
        <strain evidence="2">GL11</strain>
    </source>
</reference>
<name>A0A9P7BS36_RHIOR</name>
<dbReference type="AlphaFoldDB" id="A0A9P7BS36"/>
<protein>
    <submittedName>
        <fullName evidence="2">Uncharacterized protein</fullName>
    </submittedName>
</protein>
<comment type="caution">
    <text evidence="2">The sequence shown here is derived from an EMBL/GenBank/DDBJ whole genome shotgun (WGS) entry which is preliminary data.</text>
</comment>
<accession>A0A9P7BS36</accession>
<dbReference type="EMBL" id="JAANQT010000807">
    <property type="protein sequence ID" value="KAG1308236.1"/>
    <property type="molecule type" value="Genomic_DNA"/>
</dbReference>
<sequence>MRSFLILVTFALANLIGNNSAGVIKRGGGKGGLDIIPIASDNNFLNKNDILNKDKILKGNEILNDNGCGLSLFCKSTD</sequence>